<sequence>MATVKDVLGPHAYMLTRYGVAPDDDVSTAYEKLQHSAPHLANLLAEVVKF</sequence>
<evidence type="ECO:0000313" key="1">
    <source>
        <dbReference type="EMBL" id="AET34109.1"/>
    </source>
</evidence>
<keyword evidence="2" id="KW-1185">Reference proteome</keyword>
<dbReference type="STRING" id="1104324.P186_2727"/>
<dbReference type="Proteomes" id="UP000005867">
    <property type="component" value="Chromosome"/>
</dbReference>
<dbReference type="KEGG" id="pyr:P186_2727"/>
<dbReference type="GeneID" id="59388061"/>
<reference evidence="1 2" key="1">
    <citation type="journal article" date="2012" name="J. Bacteriol.">
        <title>Complete genome sequence of strain 1860, a crenarchaeon of the genus pyrobaculum able to grow with various electron acceptors.</title>
        <authorList>
            <person name="Mardanov A.V."/>
            <person name="Gumerov V.M."/>
            <person name="Slobodkina G.B."/>
            <person name="Beletsky A.V."/>
            <person name="Bonch-Osmolovskaya E.A."/>
            <person name="Ravin N.V."/>
            <person name="Skryabin K.G."/>
        </authorList>
    </citation>
    <scope>NUCLEOTIDE SEQUENCE [LARGE SCALE GENOMIC DNA]</scope>
    <source>
        <strain evidence="1 2">1860</strain>
    </source>
</reference>
<name>G7VED9_9CREN</name>
<gene>
    <name evidence="1" type="ORF">P186_2727</name>
</gene>
<dbReference type="RefSeq" id="WP_014289934.1">
    <property type="nucleotide sequence ID" value="NC_016645.1"/>
</dbReference>
<dbReference type="AlphaFoldDB" id="G7VED9"/>
<dbReference type="OrthoDB" id="28205at2157"/>
<organism evidence="1 2">
    <name type="scientific">Pyrobaculum ferrireducens</name>
    <dbReference type="NCBI Taxonomy" id="1104324"/>
    <lineage>
        <taxon>Archaea</taxon>
        <taxon>Thermoproteota</taxon>
        <taxon>Thermoprotei</taxon>
        <taxon>Thermoproteales</taxon>
        <taxon>Thermoproteaceae</taxon>
        <taxon>Pyrobaculum</taxon>
    </lineage>
</organism>
<proteinExistence type="predicted"/>
<dbReference type="BioCyc" id="PSP1104324:GJSN-2670-MONOMER"/>
<accession>G7VED9</accession>
<dbReference type="eggNOG" id="arCOG00746">
    <property type="taxonomic scope" value="Archaea"/>
</dbReference>
<dbReference type="EMBL" id="CP003098">
    <property type="protein sequence ID" value="AET34109.1"/>
    <property type="molecule type" value="Genomic_DNA"/>
</dbReference>
<evidence type="ECO:0008006" key="3">
    <source>
        <dbReference type="Google" id="ProtNLM"/>
    </source>
</evidence>
<evidence type="ECO:0000313" key="2">
    <source>
        <dbReference type="Proteomes" id="UP000005867"/>
    </source>
</evidence>
<dbReference type="HOGENOM" id="CLU_181231_1_0_2"/>
<protein>
    <recommendedName>
        <fullName evidence="3">PaREP10</fullName>
    </recommendedName>
</protein>